<accession>A0A4Q5L7M9</accession>
<feature type="transmembrane region" description="Helical" evidence="7">
    <location>
        <begin position="162"/>
        <end position="187"/>
    </location>
</feature>
<organism evidence="9 10">
    <name type="scientific">Hymenobacter persicinus</name>
    <dbReference type="NCBI Taxonomy" id="2025506"/>
    <lineage>
        <taxon>Bacteria</taxon>
        <taxon>Pseudomonadati</taxon>
        <taxon>Bacteroidota</taxon>
        <taxon>Cytophagia</taxon>
        <taxon>Cytophagales</taxon>
        <taxon>Hymenobacteraceae</taxon>
        <taxon>Hymenobacter</taxon>
    </lineage>
</organism>
<feature type="domain" description="ABC transmembrane type-1" evidence="8">
    <location>
        <begin position="128"/>
        <end position="339"/>
    </location>
</feature>
<comment type="subcellular location">
    <subcellularLocation>
        <location evidence="1 7">Cell membrane</location>
        <topology evidence="1 7">Multi-pass membrane protein</topology>
    </subcellularLocation>
</comment>
<evidence type="ECO:0000256" key="3">
    <source>
        <dbReference type="ARBA" id="ARBA00022475"/>
    </source>
</evidence>
<evidence type="ECO:0000256" key="2">
    <source>
        <dbReference type="ARBA" id="ARBA00022448"/>
    </source>
</evidence>
<protein>
    <submittedName>
        <fullName evidence="9">ABC transporter permease</fullName>
    </submittedName>
</protein>
<keyword evidence="6 7" id="KW-0472">Membrane</keyword>
<keyword evidence="2 7" id="KW-0813">Transport</keyword>
<dbReference type="Proteomes" id="UP000294155">
    <property type="component" value="Unassembled WGS sequence"/>
</dbReference>
<evidence type="ECO:0000256" key="1">
    <source>
        <dbReference type="ARBA" id="ARBA00004651"/>
    </source>
</evidence>
<evidence type="ECO:0000256" key="4">
    <source>
        <dbReference type="ARBA" id="ARBA00022692"/>
    </source>
</evidence>
<evidence type="ECO:0000313" key="10">
    <source>
        <dbReference type="Proteomes" id="UP000294155"/>
    </source>
</evidence>
<name>A0A4Q5L7M9_9BACT</name>
<dbReference type="PANTHER" id="PTHR43163:SF9">
    <property type="entry name" value="ABC TRANSPORTER PERMEASE PROTEIN"/>
    <property type="match status" value="1"/>
</dbReference>
<feature type="transmembrane region" description="Helical" evidence="7">
    <location>
        <begin position="274"/>
        <end position="300"/>
    </location>
</feature>
<proteinExistence type="inferred from homology"/>
<feature type="transmembrane region" description="Helical" evidence="7">
    <location>
        <begin position="217"/>
        <end position="239"/>
    </location>
</feature>
<keyword evidence="4 7" id="KW-0812">Transmembrane</keyword>
<dbReference type="RefSeq" id="WP_129922810.1">
    <property type="nucleotide sequence ID" value="NZ_SEWE01000056.1"/>
</dbReference>
<reference evidence="9 10" key="1">
    <citation type="submission" date="2019-02" db="EMBL/GenBank/DDBJ databases">
        <title>Bacterial novel species isolated from soil.</title>
        <authorList>
            <person name="Jung H.-Y."/>
        </authorList>
    </citation>
    <scope>NUCLEOTIDE SEQUENCE [LARGE SCALE GENOMIC DNA]</scope>
    <source>
        <strain evidence="9 10">1-3-3-3</strain>
    </source>
</reference>
<dbReference type="AlphaFoldDB" id="A0A4Q5L7M9"/>
<dbReference type="SUPFAM" id="SSF161098">
    <property type="entry name" value="MetI-like"/>
    <property type="match status" value="1"/>
</dbReference>
<dbReference type="InterPro" id="IPR000515">
    <property type="entry name" value="MetI-like"/>
</dbReference>
<dbReference type="GO" id="GO:0005886">
    <property type="term" value="C:plasma membrane"/>
    <property type="evidence" value="ECO:0007669"/>
    <property type="project" value="UniProtKB-SubCell"/>
</dbReference>
<keyword evidence="5 7" id="KW-1133">Transmembrane helix</keyword>
<dbReference type="OrthoDB" id="24153at2"/>
<sequence length="354" mass="38821">MGRFLLHRLLRLLPATWAILSIIFLLSRSFSQQQLATGRLADVSSTAHSASGAQRELAERQLRARLGLAEPLFYFSAAPRATAGLAARWQWNGTTNQYHRWLRQLSRAELGFSFRDEQPVTALLQRSLGYTLPLTAGAAACTIGLAWLAAPYLGWPRRRRSALLSALYLLDALPLFVVALLLLLLLANPDMLAWFPAYGLGREDPAASGLAQLQFRLYYLALPILALTLVSLPALIVQLDAALRQELRADYVVTARAKGLPEALVMRRHALRNALLPALTLLTELLPGLVAGSVVVELVYSLPGMGRRLAEAAAAHDYPVLLGGVLLIALVRLVAQVLADVLYFLTDPRIRLSQ</sequence>
<dbReference type="PANTHER" id="PTHR43163">
    <property type="entry name" value="DIPEPTIDE TRANSPORT SYSTEM PERMEASE PROTEIN DPPB-RELATED"/>
    <property type="match status" value="1"/>
</dbReference>
<comment type="similarity">
    <text evidence="7">Belongs to the binding-protein-dependent transport system permease family.</text>
</comment>
<dbReference type="Gene3D" id="1.10.3720.10">
    <property type="entry name" value="MetI-like"/>
    <property type="match status" value="1"/>
</dbReference>
<keyword evidence="3" id="KW-1003">Cell membrane</keyword>
<dbReference type="Pfam" id="PF00528">
    <property type="entry name" value="BPD_transp_1"/>
    <property type="match status" value="1"/>
</dbReference>
<keyword evidence="10" id="KW-1185">Reference proteome</keyword>
<dbReference type="EMBL" id="SEWE01000056">
    <property type="protein sequence ID" value="RYU76420.1"/>
    <property type="molecule type" value="Genomic_DNA"/>
</dbReference>
<evidence type="ECO:0000256" key="7">
    <source>
        <dbReference type="RuleBase" id="RU363032"/>
    </source>
</evidence>
<dbReference type="PROSITE" id="PS50928">
    <property type="entry name" value="ABC_TM1"/>
    <property type="match status" value="1"/>
</dbReference>
<gene>
    <name evidence="9" type="ORF">EWM57_18585</name>
</gene>
<evidence type="ECO:0000313" key="9">
    <source>
        <dbReference type="EMBL" id="RYU76420.1"/>
    </source>
</evidence>
<evidence type="ECO:0000259" key="8">
    <source>
        <dbReference type="PROSITE" id="PS50928"/>
    </source>
</evidence>
<feature type="transmembrane region" description="Helical" evidence="7">
    <location>
        <begin position="130"/>
        <end position="150"/>
    </location>
</feature>
<evidence type="ECO:0000256" key="5">
    <source>
        <dbReference type="ARBA" id="ARBA00022989"/>
    </source>
</evidence>
<feature type="transmembrane region" description="Helical" evidence="7">
    <location>
        <begin position="320"/>
        <end position="345"/>
    </location>
</feature>
<dbReference type="GO" id="GO:0055085">
    <property type="term" value="P:transmembrane transport"/>
    <property type="evidence" value="ECO:0007669"/>
    <property type="project" value="InterPro"/>
</dbReference>
<comment type="caution">
    <text evidence="9">The sequence shown here is derived from an EMBL/GenBank/DDBJ whole genome shotgun (WGS) entry which is preliminary data.</text>
</comment>
<evidence type="ECO:0000256" key="6">
    <source>
        <dbReference type="ARBA" id="ARBA00023136"/>
    </source>
</evidence>
<dbReference type="InterPro" id="IPR035906">
    <property type="entry name" value="MetI-like_sf"/>
</dbReference>